<dbReference type="EC" id="3.6.4.12" evidence="7"/>
<dbReference type="EMBL" id="AAQR03117784">
    <property type="status" value="NOT_ANNOTATED_CDS"/>
    <property type="molecule type" value="Genomic_DNA"/>
</dbReference>
<dbReference type="Gene3D" id="3.30.420.10">
    <property type="entry name" value="Ribonuclease H-like superfamily/Ribonuclease H"/>
    <property type="match status" value="1"/>
</dbReference>
<dbReference type="EMBL" id="AAQR03117787">
    <property type="status" value="NOT_ANNOTATED_CDS"/>
    <property type="molecule type" value="Genomic_DNA"/>
</dbReference>
<feature type="domain" description="Helicase C-terminal" evidence="30">
    <location>
        <begin position="324"/>
        <end position="557"/>
    </location>
</feature>
<dbReference type="EMBL" id="AAQR03117786">
    <property type="status" value="NOT_ANNOTATED_CDS"/>
    <property type="molecule type" value="Genomic_DNA"/>
</dbReference>
<evidence type="ECO:0000256" key="11">
    <source>
        <dbReference type="ARBA" id="ARBA00022695"/>
    </source>
</evidence>
<dbReference type="Ensembl" id="ENSOGAT00000015804.2">
    <property type="protein sequence ID" value="ENSOGAP00000014151.2"/>
    <property type="gene ID" value="ENSOGAG00000015795.2"/>
</dbReference>
<evidence type="ECO:0000256" key="25">
    <source>
        <dbReference type="ARBA" id="ARBA00062978"/>
    </source>
</evidence>
<dbReference type="Pfam" id="PF20470">
    <property type="entry name" value="HTH_61"/>
    <property type="match status" value="1"/>
</dbReference>
<evidence type="ECO:0000256" key="28">
    <source>
        <dbReference type="SAM" id="MobiDB-lite"/>
    </source>
</evidence>
<evidence type="ECO:0000256" key="16">
    <source>
        <dbReference type="ARBA" id="ARBA00022840"/>
    </source>
</evidence>
<keyword evidence="17" id="KW-0239">DNA-directed DNA polymerase</keyword>
<keyword evidence="9" id="KW-0597">Phosphoprotein</keyword>
<dbReference type="EMBL" id="AAQR03117791">
    <property type="status" value="NOT_ANNOTATED_CDS"/>
    <property type="molecule type" value="Genomic_DNA"/>
</dbReference>
<dbReference type="PROSITE" id="PS51192">
    <property type="entry name" value="HELICASE_ATP_BIND_1"/>
    <property type="match status" value="1"/>
</dbReference>
<comment type="subcellular location">
    <subcellularLocation>
        <location evidence="3">Chromosome</location>
    </subcellularLocation>
    <subcellularLocation>
        <location evidence="2">Nucleus</location>
    </subcellularLocation>
</comment>
<evidence type="ECO:0000259" key="29">
    <source>
        <dbReference type="PROSITE" id="PS51192"/>
    </source>
</evidence>
<keyword evidence="10" id="KW-0808">Transferase</keyword>
<keyword evidence="20" id="KW-0539">Nucleus</keyword>
<dbReference type="PANTHER" id="PTHR10133:SF62">
    <property type="entry name" value="DNA POLYMERASE THETA"/>
    <property type="match status" value="1"/>
</dbReference>
<dbReference type="OMA" id="FHNMCQQ"/>
<dbReference type="CDD" id="cd18026">
    <property type="entry name" value="DEXHc_POLQ-like"/>
    <property type="match status" value="1"/>
</dbReference>
<reference evidence="32" key="1">
    <citation type="submission" date="2011-03" db="EMBL/GenBank/DDBJ databases">
        <title>Version 3 of the genome sequence of Otolemur garnettii (Bushbaby).</title>
        <authorList>
            <consortium name="The Broad Institute Genome Sequencing Platform"/>
            <person name="Di Palma F."/>
            <person name="Johnson J."/>
            <person name="Lander E.S."/>
            <person name="Lindblad-Toh K."/>
            <person name="Jaffe D.B."/>
            <person name="Gnerre S."/>
            <person name="MacCallum I."/>
            <person name="Przybylski D."/>
            <person name="Ribeiro F.J."/>
            <person name="Burton J.N."/>
            <person name="Walker B.J."/>
            <person name="Sharpe T."/>
            <person name="Hall G."/>
        </authorList>
    </citation>
    <scope>NUCLEOTIDE SEQUENCE [LARGE SCALE GENOMIC DNA]</scope>
</reference>
<evidence type="ECO:0000256" key="26">
    <source>
        <dbReference type="ARBA" id="ARBA00074669"/>
    </source>
</evidence>
<dbReference type="InterPro" id="IPR019760">
    <property type="entry name" value="DNA-dir_DNA_pol_A_CS"/>
</dbReference>
<evidence type="ECO:0000256" key="3">
    <source>
        <dbReference type="ARBA" id="ARBA00004286"/>
    </source>
</evidence>
<dbReference type="EMBL" id="AAQR03117792">
    <property type="status" value="NOT_ANNOTATED_CDS"/>
    <property type="molecule type" value="Genomic_DNA"/>
</dbReference>
<sequence length="2563" mass="286081">MDLPRPGGKRRRSPSSSDSFPGSGGDSSVSPQFLSGSVLSPPPGLGRCLNGRRRQSKGECKQTVPDDQIDKLLLANWGLPTAVLEKYHSFGVKKMFQWQAECLLLGQVLEGKNLVYSAPTSAGKTLVAELLILKRVLEMRKKVLFILPFVSVAKEKKYYLQSLFQEVGIKVDGYMGSTSPTGRFSSLDVAVCTIERANGLINRLIEENKMNLLGMVVVDELHMLGDSHRGYLLELLLTKICYITQKSASCQSDLASPLTNAVQIVGMSATLPNLDLVASWLNAELYHTNFRPVPLLESVKIGNSLYDSSMKLVREFQPILQVKGDEDHVVNLCYETICDNHSVLLFCPSKKWCEKLADTIAREFYNLHHQAQGLVKPSEFPPVMLEQKDLLEVMDQLRRLPSGLDSVLQKTVPWGVAFHHAGLTFEERDIIEGAFRQGLIRVLAATSTLSSGVNLPARRVIIRTPIFGGRPLDVLTYKQMVGRAGRKGVDTVGESILVCKNAEKSKGMALLQGSLKPVRSCLQRREGEEVTASMIRAILEIIVGGVASTSEDMQTYASCTFLAASMKKGKQGIQRNQDSVQLGAIEACVMWLLENEFIQMTEASDGTEGKVYHPTHLGSATLSSSLSPTDTLDIFADLQRAMKGFVLENDLHIVYLVTPMFEDWTVIDWYRFFCLWEKLPTSMKRVAELVGVEEGFLARCVKGKVVARTERQHRQMAIHKRFFTSLVLLDLISEVPLKEINQKYGCNRGQIQSLQQSAAVYAGMITVFSNRLGWHNMELLLSQFQKRLTFGVQRELCDLVRVSLLNAQRARALYASGFLTVADLARANIAEVEVVLKNAVPFKSARKAIDEDEEAVEERRNMRTIWVTGRRGLTEREAAALIVEEAKMILQQDLVEMGVQWDPSFLLNSGTHSSTSSESQGKEHAFTPQTKSSCKRVTLRSKSNRIFGDSYVKHSPNIVQDLDKSREHTSSFYYSFQSRNQEHQTNPIFRARKRASLDINKDKIVTSLNDRKTSTKKVVQIFSSEKTKKESFRSQKHSKHLKQIRNSSPLNDSRIYKVDFQGQTLFSPIVCEEPFTLDKKNTEFKNSGPFAKNVSFCAGEKYNKTSFLSQVKQSCSRDRIITNDILLEHFITESQSKISENGRGLAVVETEKINEVLQQNDPENQNVYVKHHDIYSDNHRPEKQSNKQANSYTKEKKGDRQMSCEVFSSHLNRDSDFTATKCENIEVNTEEKNPNDFRALGENTNKNEIPSGILISTGTFGKSGGQHENFLNVPGIQEKTDTYATNKTSNHHVSDLGLVRGDFEDSFYLGTQSEKIIQQTATEITKQETKDTNLAAVISFQNAFHATFPGERHSSGRTDGDHLNLKSIRTMKQSTDSHGVDILSPENPVFRSPMLLEENALCFKGSELSVTDSQLNSFLQGYQTQEAVKPVIPLVPQQKTPTDTEGECVQVPETSLNMSDSLLFDSFSEDYLVKAQPTDVQAKEPLPSQIPSDHFSDSPSLQQEDLIKNSNVNESEDIQEQSPCFSDQSVMFSEMNSLQMVEDLDNEGLFSAQEKDNTIVSLRALELSDPVIVGNDHPQEVTGGDGGERTHKSKLTGTGQNHSFMWSGASFDLSPGLQRILDKVPSPPKNEELKLATINLSGLKGKSTELNEKQEAVSNMETNQVQGFSCSPNEVKSKQETPENSVKCGETSPFLPCKQNCVADDNGLIPPTPTPASASKLAFPEILGAPIECWKTGGVLQPGESYSFGSPSDIKNQDLNLENRSDFKDGSPMRDTSFSLLSSQDGLQLTPAASNSESLAIIDVASNQALFETFIKEWQYKKRFSISVACEKIRSSASSKTATIGGRFKQASLPQEPPAREDGFSVKGYDDMLVVGLAICWGRRDAYYISLQKEQKHSEISASLVPPSLDPSLTVRDRMWHLQSCLQKESDKERSVVIYDFIQTYKILLLSCGISLEQGYEDPKVACWLLDPDSKEPTLHSIVTSFLPHELPLLEGLETGQGIQSLGLNVSAEHSGRYRASVESILIFNSMNQLNSLLQKENLQDVFRKVEMPSQYCLALLELNGIGFSTAECESQKHIMQAKLDAIETQACQLAGHSFSFTSSDDIAEVLFLELKLPPNGEMKNQCSKKTLGSTRRGNDKGCKLRLGRQFSTSKDVLNKLKALHPLPGLILEWRRITNAITKVIFPLQREKRLNPFLGMERIYPVSQSHTATGRITFTEPNIQNVPRDFEIKMPTLVGESPPSQALGKGLFPMGRRQNKGCGLKHGRQAQMEEKAADRGMPFSVSMRHAFVPFPGGLILAADYSQLELRILAHLSRDHRLIQVLNTGADVFRSIAAEWKMIEPESVGDDLRQQAKQICYGIIYGMGAKALGEQMDINENDAACYIDSFKSRYKGINHFMSETVKNCKRDGFVQTILGRRRYLPGIKDNNPYHKAHAERQAINTKVQGSAADIVKIATVNIQKQLEAFQSTFKSHGHRESMLQNDRTGLLAKRKLQGMFCPIRGGFFILQLHDELLYEVAEEDVVQPKLSEKNEMENAIKLSVKLKVKVKIGSSWGELKDFDV</sequence>
<dbReference type="GO" id="GO:0097681">
    <property type="term" value="P:double-strand break repair via alternative nonhomologous end joining"/>
    <property type="evidence" value="ECO:0007669"/>
    <property type="project" value="Ensembl"/>
</dbReference>
<keyword evidence="21" id="KW-0511">Multifunctional enzyme</keyword>
<evidence type="ECO:0000256" key="5">
    <source>
        <dbReference type="ARBA" id="ARBA00012417"/>
    </source>
</evidence>
<dbReference type="GeneTree" id="ENSGT00940000158694"/>
<dbReference type="GO" id="GO:0003887">
    <property type="term" value="F:DNA-directed DNA polymerase activity"/>
    <property type="evidence" value="ECO:0007669"/>
    <property type="project" value="UniProtKB-KW"/>
</dbReference>
<dbReference type="PANTHER" id="PTHR10133">
    <property type="entry name" value="DNA POLYMERASE I"/>
    <property type="match status" value="1"/>
</dbReference>
<evidence type="ECO:0000256" key="9">
    <source>
        <dbReference type="ARBA" id="ARBA00022553"/>
    </source>
</evidence>
<evidence type="ECO:0000256" key="23">
    <source>
        <dbReference type="ARBA" id="ARBA00048173"/>
    </source>
</evidence>
<evidence type="ECO:0000256" key="19">
    <source>
        <dbReference type="ARBA" id="ARBA00023204"/>
    </source>
</evidence>
<evidence type="ECO:0000256" key="27">
    <source>
        <dbReference type="ARBA" id="ARBA00078930"/>
    </source>
</evidence>
<dbReference type="GO" id="GO:0042276">
    <property type="term" value="P:error-prone translesion synthesis"/>
    <property type="evidence" value="ECO:0007669"/>
    <property type="project" value="Ensembl"/>
</dbReference>
<evidence type="ECO:0000256" key="14">
    <source>
        <dbReference type="ARBA" id="ARBA00022801"/>
    </source>
</evidence>
<evidence type="ECO:0000256" key="10">
    <source>
        <dbReference type="ARBA" id="ARBA00022679"/>
    </source>
</evidence>
<evidence type="ECO:0000313" key="32">
    <source>
        <dbReference type="Proteomes" id="UP000005225"/>
    </source>
</evidence>
<dbReference type="GO" id="GO:0003964">
    <property type="term" value="F:RNA-directed DNA polymerase activity"/>
    <property type="evidence" value="ECO:0007669"/>
    <property type="project" value="UniProtKB-EC"/>
</dbReference>
<keyword evidence="13" id="KW-0227">DNA damage</keyword>
<evidence type="ECO:0000313" key="31">
    <source>
        <dbReference type="Ensembl" id="ENSOGAP00000014151.2"/>
    </source>
</evidence>
<dbReference type="FunCoup" id="H0XE15">
    <property type="interactions" value="2345"/>
</dbReference>
<dbReference type="SUPFAM" id="SSF53098">
    <property type="entry name" value="Ribonuclease H-like"/>
    <property type="match status" value="1"/>
</dbReference>
<keyword evidence="11" id="KW-0548">Nucleotidyltransferase</keyword>
<evidence type="ECO:0000256" key="24">
    <source>
        <dbReference type="ARBA" id="ARBA00049244"/>
    </source>
</evidence>
<feature type="region of interest" description="Disordered" evidence="28">
    <location>
        <begin position="1479"/>
        <end position="1502"/>
    </location>
</feature>
<dbReference type="InterPro" id="IPR027417">
    <property type="entry name" value="P-loop_NTPase"/>
</dbReference>
<evidence type="ECO:0000256" key="7">
    <source>
        <dbReference type="ARBA" id="ARBA00012551"/>
    </source>
</evidence>
<dbReference type="EMBL" id="AAQR03117789">
    <property type="status" value="NOT_ANNOTATED_CDS"/>
    <property type="molecule type" value="Genomic_DNA"/>
</dbReference>
<evidence type="ECO:0000256" key="4">
    <source>
        <dbReference type="ARBA" id="ARBA00007705"/>
    </source>
</evidence>
<dbReference type="FunFam" id="1.10.3380.20:FF:000001">
    <property type="entry name" value="DNA polymerase theta"/>
    <property type="match status" value="1"/>
</dbReference>
<dbReference type="InterPro" id="IPR001650">
    <property type="entry name" value="Helicase_C-like"/>
</dbReference>
<evidence type="ECO:0000256" key="8">
    <source>
        <dbReference type="ARBA" id="ARBA00022454"/>
    </source>
</evidence>
<dbReference type="GO" id="GO:0000287">
    <property type="term" value="F:magnesium ion binding"/>
    <property type="evidence" value="ECO:0007669"/>
    <property type="project" value="Ensembl"/>
</dbReference>
<dbReference type="EMBL" id="AAQR03117785">
    <property type="status" value="NOT_ANNOTATED_CDS"/>
    <property type="molecule type" value="Genomic_DNA"/>
</dbReference>
<evidence type="ECO:0000256" key="2">
    <source>
        <dbReference type="ARBA" id="ARBA00004123"/>
    </source>
</evidence>
<dbReference type="FunFam" id="1.10.150.20:FF:000036">
    <property type="entry name" value="Polymerase (DNA directed), theta"/>
    <property type="match status" value="1"/>
</dbReference>
<dbReference type="GO" id="GO:0003682">
    <property type="term" value="F:chromatin binding"/>
    <property type="evidence" value="ECO:0007669"/>
    <property type="project" value="Ensembl"/>
</dbReference>
<evidence type="ECO:0000256" key="6">
    <source>
        <dbReference type="ARBA" id="ARBA00012493"/>
    </source>
</evidence>
<dbReference type="FunFam" id="3.30.420.10:FF:000066">
    <property type="entry name" value="DNA polymerase theta"/>
    <property type="match status" value="1"/>
</dbReference>
<evidence type="ECO:0000259" key="30">
    <source>
        <dbReference type="PROSITE" id="PS51194"/>
    </source>
</evidence>
<dbReference type="HOGENOM" id="CLU_000818_0_1_1"/>
<dbReference type="InParanoid" id="H0XE15"/>
<dbReference type="SUPFAM" id="SSF56672">
    <property type="entry name" value="DNA/RNA polymerases"/>
    <property type="match status" value="1"/>
</dbReference>
<dbReference type="GO" id="GO:0016446">
    <property type="term" value="P:somatic hypermutation of immunoglobulin genes"/>
    <property type="evidence" value="ECO:0007669"/>
    <property type="project" value="Ensembl"/>
</dbReference>
<dbReference type="GO" id="GO:0017116">
    <property type="term" value="F:single-stranded DNA helicase activity"/>
    <property type="evidence" value="ECO:0007669"/>
    <property type="project" value="Ensembl"/>
</dbReference>
<feature type="compositionally biased region" description="Polar residues" evidence="28">
    <location>
        <begin position="1749"/>
        <end position="1760"/>
    </location>
</feature>
<dbReference type="Pfam" id="PF00271">
    <property type="entry name" value="Helicase_C"/>
    <property type="match status" value="1"/>
</dbReference>
<dbReference type="SUPFAM" id="SSF52540">
    <property type="entry name" value="P-loop containing nucleoside triphosphate hydrolases"/>
    <property type="match status" value="1"/>
</dbReference>
<dbReference type="Pfam" id="PF21099">
    <property type="entry name" value="POLQ_helical"/>
    <property type="match status" value="1"/>
</dbReference>
<dbReference type="PROSITE" id="PS51194">
    <property type="entry name" value="HELICASE_CTER"/>
    <property type="match status" value="1"/>
</dbReference>
<dbReference type="Gene3D" id="1.10.3380.20">
    <property type="match status" value="1"/>
</dbReference>
<comment type="catalytic activity">
    <reaction evidence="23">
        <text>DNA(n) + a 2'-deoxyribonucleoside 5'-triphosphate = DNA(n+1) + diphosphate</text>
        <dbReference type="Rhea" id="RHEA:22508"/>
        <dbReference type="Rhea" id="RHEA-COMP:17339"/>
        <dbReference type="Rhea" id="RHEA-COMP:17340"/>
        <dbReference type="ChEBI" id="CHEBI:33019"/>
        <dbReference type="ChEBI" id="CHEBI:61560"/>
        <dbReference type="ChEBI" id="CHEBI:173112"/>
        <dbReference type="EC" id="2.7.7.49"/>
    </reaction>
</comment>
<dbReference type="InterPro" id="IPR043502">
    <property type="entry name" value="DNA/RNA_pol_sf"/>
</dbReference>
<proteinExistence type="inferred from homology"/>
<organism evidence="31 32">
    <name type="scientific">Otolemur garnettii</name>
    <name type="common">Small-eared galago</name>
    <name type="synonym">Garnett's greater bushbaby</name>
    <dbReference type="NCBI Taxonomy" id="30611"/>
    <lineage>
        <taxon>Eukaryota</taxon>
        <taxon>Metazoa</taxon>
        <taxon>Chordata</taxon>
        <taxon>Craniata</taxon>
        <taxon>Vertebrata</taxon>
        <taxon>Euteleostomi</taxon>
        <taxon>Mammalia</taxon>
        <taxon>Eutheria</taxon>
        <taxon>Euarchontoglires</taxon>
        <taxon>Primates</taxon>
        <taxon>Strepsirrhini</taxon>
        <taxon>Lorisiformes</taxon>
        <taxon>Galagidae</taxon>
        <taxon>Otolemur</taxon>
    </lineage>
</organism>
<keyword evidence="15" id="KW-0347">Helicase</keyword>
<dbReference type="InterPro" id="IPR046931">
    <property type="entry name" value="HTH_61"/>
</dbReference>
<dbReference type="Pfam" id="PF00270">
    <property type="entry name" value="DEAD"/>
    <property type="match status" value="1"/>
</dbReference>
<dbReference type="CDD" id="cd08638">
    <property type="entry name" value="DNA_pol_A_theta"/>
    <property type="match status" value="1"/>
</dbReference>
<dbReference type="GO" id="GO:0003677">
    <property type="term" value="F:DNA binding"/>
    <property type="evidence" value="ECO:0007669"/>
    <property type="project" value="InterPro"/>
</dbReference>
<keyword evidence="12" id="KW-0547">Nucleotide-binding</keyword>
<dbReference type="GO" id="GO:0005524">
    <property type="term" value="F:ATP binding"/>
    <property type="evidence" value="ECO:0007669"/>
    <property type="project" value="UniProtKB-KW"/>
</dbReference>
<dbReference type="GO" id="GO:0035861">
    <property type="term" value="C:site of double-strand break"/>
    <property type="evidence" value="ECO:0007669"/>
    <property type="project" value="Ensembl"/>
</dbReference>
<evidence type="ECO:0000256" key="12">
    <source>
        <dbReference type="ARBA" id="ARBA00022741"/>
    </source>
</evidence>
<dbReference type="SUPFAM" id="SSF158702">
    <property type="entry name" value="Sec63 N-terminal domain-like"/>
    <property type="match status" value="1"/>
</dbReference>
<comment type="cofactor">
    <cofactor evidence="1">
        <name>Mg(2+)</name>
        <dbReference type="ChEBI" id="CHEBI:18420"/>
    </cofactor>
</comment>
<dbReference type="Gene3D" id="3.30.70.370">
    <property type="match status" value="1"/>
</dbReference>
<evidence type="ECO:0000256" key="22">
    <source>
        <dbReference type="ARBA" id="ARBA00047995"/>
    </source>
</evidence>
<dbReference type="EC" id="2.7.7.49" evidence="6"/>
<dbReference type="InterPro" id="IPR001098">
    <property type="entry name" value="DNA-dir_DNA_pol_A_palm_dom"/>
</dbReference>
<reference evidence="31" key="2">
    <citation type="submission" date="2025-08" db="UniProtKB">
        <authorList>
            <consortium name="Ensembl"/>
        </authorList>
    </citation>
    <scope>IDENTIFICATION</scope>
</reference>
<dbReference type="InterPro" id="IPR048960">
    <property type="entry name" value="POLQ-like_helical"/>
</dbReference>
<feature type="region of interest" description="Disordered" evidence="28">
    <location>
        <begin position="1749"/>
        <end position="1775"/>
    </location>
</feature>
<dbReference type="InterPro" id="IPR002298">
    <property type="entry name" value="DNA_polymerase_A"/>
</dbReference>
<dbReference type="EC" id="2.7.7.7" evidence="5"/>
<evidence type="ECO:0000256" key="15">
    <source>
        <dbReference type="ARBA" id="ARBA00022806"/>
    </source>
</evidence>
<dbReference type="GO" id="GO:0005829">
    <property type="term" value="C:cytosol"/>
    <property type="evidence" value="ECO:0007669"/>
    <property type="project" value="Ensembl"/>
</dbReference>
<dbReference type="CDD" id="cd18795">
    <property type="entry name" value="SF2_C_Ski2"/>
    <property type="match status" value="1"/>
</dbReference>
<dbReference type="FunFam" id="3.40.50.300:FF:000753">
    <property type="entry name" value="Polymerase (DNA directed), theta"/>
    <property type="match status" value="1"/>
</dbReference>
<feature type="region of interest" description="Disordered" evidence="28">
    <location>
        <begin position="1"/>
        <end position="46"/>
    </location>
</feature>
<dbReference type="EMBL" id="AAQR03117793">
    <property type="status" value="NOT_ANNOTATED_CDS"/>
    <property type="molecule type" value="Genomic_DNA"/>
</dbReference>
<feature type="domain" description="Helicase ATP-binding" evidence="29">
    <location>
        <begin position="105"/>
        <end position="289"/>
    </location>
</feature>
<dbReference type="GO" id="GO:0000731">
    <property type="term" value="P:DNA synthesis involved in DNA repair"/>
    <property type="evidence" value="ECO:0007669"/>
    <property type="project" value="UniProtKB-ARBA"/>
</dbReference>
<reference evidence="31" key="3">
    <citation type="submission" date="2025-09" db="UniProtKB">
        <authorList>
            <consortium name="Ensembl"/>
        </authorList>
    </citation>
    <scope>IDENTIFICATION</scope>
</reference>
<evidence type="ECO:0000256" key="1">
    <source>
        <dbReference type="ARBA" id="ARBA00001946"/>
    </source>
</evidence>
<evidence type="ECO:0000256" key="13">
    <source>
        <dbReference type="ARBA" id="ARBA00022763"/>
    </source>
</evidence>
<dbReference type="SMART" id="SM00482">
    <property type="entry name" value="POLAc"/>
    <property type="match status" value="1"/>
</dbReference>
<dbReference type="SMART" id="SM00490">
    <property type="entry name" value="HELICc"/>
    <property type="match status" value="1"/>
</dbReference>
<name>H0XE15_OTOGA</name>
<dbReference type="GO" id="GO:0051575">
    <property type="term" value="F:5'-deoxyribose-5-phosphate lyase activity"/>
    <property type="evidence" value="ECO:0007669"/>
    <property type="project" value="Ensembl"/>
</dbReference>
<dbReference type="Gene3D" id="1.20.1060.10">
    <property type="entry name" value="Taq DNA Polymerase, Chain T, domain 4"/>
    <property type="match status" value="1"/>
</dbReference>
<keyword evidence="16" id="KW-0067">ATP-binding</keyword>
<dbReference type="Gene3D" id="1.10.150.20">
    <property type="entry name" value="5' to 3' exonuclease, C-terminal subdomain"/>
    <property type="match status" value="1"/>
</dbReference>
<comment type="similarity">
    <text evidence="4">Belongs to the DNA polymerase type-A family.</text>
</comment>
<dbReference type="SMART" id="SM00487">
    <property type="entry name" value="DEXDc"/>
    <property type="match status" value="1"/>
</dbReference>
<dbReference type="PRINTS" id="PR00868">
    <property type="entry name" value="DNAPOLI"/>
</dbReference>
<dbReference type="Proteomes" id="UP000005225">
    <property type="component" value="Unassembled WGS sequence"/>
</dbReference>
<feature type="region of interest" description="Disordered" evidence="28">
    <location>
        <begin position="1573"/>
        <end position="1596"/>
    </location>
</feature>
<keyword evidence="8" id="KW-0158">Chromosome</keyword>
<feature type="region of interest" description="Disordered" evidence="28">
    <location>
        <begin position="910"/>
        <end position="934"/>
    </location>
</feature>
<feature type="compositionally biased region" description="Basic and acidic residues" evidence="28">
    <location>
        <begin position="1761"/>
        <end position="1772"/>
    </location>
</feature>
<dbReference type="GO" id="GO:0005794">
    <property type="term" value="C:Golgi apparatus"/>
    <property type="evidence" value="ECO:0007669"/>
    <property type="project" value="Ensembl"/>
</dbReference>
<comment type="catalytic activity">
    <reaction evidence="22">
        <text>ATP + H2O = ADP + phosphate + H(+)</text>
        <dbReference type="Rhea" id="RHEA:13065"/>
        <dbReference type="ChEBI" id="CHEBI:15377"/>
        <dbReference type="ChEBI" id="CHEBI:15378"/>
        <dbReference type="ChEBI" id="CHEBI:30616"/>
        <dbReference type="ChEBI" id="CHEBI:43474"/>
        <dbReference type="ChEBI" id="CHEBI:456216"/>
        <dbReference type="EC" id="3.6.4.12"/>
    </reaction>
</comment>
<dbReference type="GO" id="GO:0031297">
    <property type="term" value="P:replication fork processing"/>
    <property type="evidence" value="ECO:0007669"/>
    <property type="project" value="Ensembl"/>
</dbReference>
<keyword evidence="14" id="KW-0378">Hydrolase</keyword>
<comment type="catalytic activity">
    <reaction evidence="24">
        <text>DNA(n) + a 2'-deoxyribonucleoside 5'-triphosphate = DNA(n+1) + diphosphate</text>
        <dbReference type="Rhea" id="RHEA:22508"/>
        <dbReference type="Rhea" id="RHEA-COMP:17339"/>
        <dbReference type="Rhea" id="RHEA-COMP:17340"/>
        <dbReference type="ChEBI" id="CHEBI:33019"/>
        <dbReference type="ChEBI" id="CHEBI:61560"/>
        <dbReference type="ChEBI" id="CHEBI:173112"/>
        <dbReference type="EC" id="2.7.7.7"/>
    </reaction>
</comment>
<dbReference type="GO" id="GO:0042645">
    <property type="term" value="C:mitochondrial nucleoid"/>
    <property type="evidence" value="ECO:0007669"/>
    <property type="project" value="Ensembl"/>
</dbReference>
<dbReference type="InterPro" id="IPR012337">
    <property type="entry name" value="RNaseH-like_sf"/>
</dbReference>
<dbReference type="EMBL" id="AAQR03117788">
    <property type="status" value="NOT_ANNOTATED_CDS"/>
    <property type="molecule type" value="Genomic_DNA"/>
</dbReference>
<feature type="compositionally biased region" description="Low complexity" evidence="28">
    <location>
        <begin position="14"/>
        <end position="31"/>
    </location>
</feature>
<dbReference type="GO" id="GO:0051260">
    <property type="term" value="P:protein homooligomerization"/>
    <property type="evidence" value="ECO:0007669"/>
    <property type="project" value="Ensembl"/>
</dbReference>
<dbReference type="EMBL" id="AAQR03117790">
    <property type="status" value="NOT_ANNOTATED_CDS"/>
    <property type="molecule type" value="Genomic_DNA"/>
</dbReference>
<dbReference type="InterPro" id="IPR014001">
    <property type="entry name" value="Helicase_ATP-bd"/>
</dbReference>
<keyword evidence="19" id="KW-0234">DNA repair</keyword>
<dbReference type="GO" id="GO:0005654">
    <property type="term" value="C:nucleoplasm"/>
    <property type="evidence" value="ECO:0007669"/>
    <property type="project" value="Ensembl"/>
</dbReference>
<keyword evidence="32" id="KW-1185">Reference proteome</keyword>
<dbReference type="GO" id="GO:0016787">
    <property type="term" value="F:hydrolase activity"/>
    <property type="evidence" value="ECO:0007669"/>
    <property type="project" value="UniProtKB-KW"/>
</dbReference>
<dbReference type="Pfam" id="PF00476">
    <property type="entry name" value="DNA_pol_A"/>
    <property type="match status" value="1"/>
</dbReference>
<dbReference type="eggNOG" id="KOG0950">
    <property type="taxonomic scope" value="Eukaryota"/>
</dbReference>
<dbReference type="GO" id="GO:0006284">
    <property type="term" value="P:base-excision repair"/>
    <property type="evidence" value="ECO:0007669"/>
    <property type="project" value="Ensembl"/>
</dbReference>
<feature type="region of interest" description="Disordered" evidence="28">
    <location>
        <begin position="1667"/>
        <end position="1689"/>
    </location>
</feature>
<dbReference type="InterPro" id="IPR011545">
    <property type="entry name" value="DEAD/DEAH_box_helicase_dom"/>
</dbReference>
<dbReference type="GO" id="GO:2000042">
    <property type="term" value="P:negative regulation of double-strand break repair via homologous recombination"/>
    <property type="evidence" value="ECO:0007669"/>
    <property type="project" value="Ensembl"/>
</dbReference>
<dbReference type="FunFam" id="1.20.1060.10:FF:000002">
    <property type="entry name" value="Polymerase (DNA directed), theta"/>
    <property type="match status" value="1"/>
</dbReference>
<feature type="compositionally biased region" description="Low complexity" evidence="28">
    <location>
        <begin position="910"/>
        <end position="919"/>
    </location>
</feature>
<dbReference type="Gene3D" id="3.40.50.300">
    <property type="entry name" value="P-loop containing nucleotide triphosphate hydrolases"/>
    <property type="match status" value="2"/>
</dbReference>
<evidence type="ECO:0000256" key="21">
    <source>
        <dbReference type="ARBA" id="ARBA00023268"/>
    </source>
</evidence>
<dbReference type="PROSITE" id="PS00447">
    <property type="entry name" value="DNA_POLYMERASE_A"/>
    <property type="match status" value="1"/>
</dbReference>
<dbReference type="InterPro" id="IPR036397">
    <property type="entry name" value="RNaseH_sf"/>
</dbReference>
<accession>H0XE15</accession>
<keyword evidence="18" id="KW-0007">Acetylation</keyword>
<evidence type="ECO:0000256" key="18">
    <source>
        <dbReference type="ARBA" id="ARBA00022990"/>
    </source>
</evidence>
<feature type="region of interest" description="Disordered" evidence="28">
    <location>
        <begin position="1176"/>
        <end position="1201"/>
    </location>
</feature>
<evidence type="ECO:0000256" key="17">
    <source>
        <dbReference type="ARBA" id="ARBA00022932"/>
    </source>
</evidence>
<evidence type="ECO:0000256" key="20">
    <source>
        <dbReference type="ARBA" id="ARBA00023242"/>
    </source>
</evidence>
<dbReference type="STRING" id="30611.ENSOGAP00000014151"/>
<protein>
    <recommendedName>
        <fullName evidence="26">DNA polymerase theta</fullName>
        <ecNumber evidence="6">2.7.7.49</ecNumber>
        <ecNumber evidence="5">2.7.7.7</ecNumber>
        <ecNumber evidence="7">3.6.4.12</ecNumber>
    </recommendedName>
    <alternativeName>
        <fullName evidence="27">DNA polymerase eta</fullName>
    </alternativeName>
</protein>
<comment type="subunit">
    <text evidence="25">Homomultimer; forms homodimers and homotetramers. Interacts with RAD51. Interacts with ORC2 and ORC4. Interacts with RHNO1; interaction takes place during mitosis and promotes POLQ recruitment to DNA damage sites. Interacts (when phosphorylated) with TOPBP1 (via BRCT domains 7 and 8); promoting POLQ recruitment to DNA damage sites.</text>
</comment>
<feature type="compositionally biased region" description="Basic and acidic residues" evidence="28">
    <location>
        <begin position="1176"/>
        <end position="1185"/>
    </location>
</feature>
<dbReference type="FunFam" id="3.40.50.300:FF:000885">
    <property type="entry name" value="DNA polymerase theta"/>
    <property type="match status" value="1"/>
</dbReference>